<dbReference type="SMART" id="SM00267">
    <property type="entry name" value="GGDEF"/>
    <property type="match status" value="1"/>
</dbReference>
<dbReference type="KEGG" id="aon:DEH84_17440"/>
<dbReference type="InterPro" id="IPR000014">
    <property type="entry name" value="PAS"/>
</dbReference>
<dbReference type="PROSITE" id="PS50887">
    <property type="entry name" value="GGDEF"/>
    <property type="match status" value="1"/>
</dbReference>
<reference evidence="6 7" key="1">
    <citation type="submission" date="2018-05" db="EMBL/GenBank/DDBJ databases">
        <title>complete genome sequence of Aquabacterium olei NBRC 110486.</title>
        <authorList>
            <person name="Tang B."/>
            <person name="Chang J."/>
            <person name="Zhang L."/>
            <person name="Yang H."/>
        </authorList>
    </citation>
    <scope>NUCLEOTIDE SEQUENCE [LARGE SCALE GENOMIC DNA]</scope>
    <source>
        <strain evidence="6 7">NBRC 110486</strain>
        <plasmid evidence="7">Plasmid ptb101</plasmid>
    </source>
</reference>
<feature type="region of interest" description="Disordered" evidence="1">
    <location>
        <begin position="84"/>
        <end position="106"/>
    </location>
</feature>
<accession>A0A2U8FWI4</accession>
<dbReference type="SMART" id="SM00086">
    <property type="entry name" value="PAC"/>
    <property type="match status" value="1"/>
</dbReference>
<dbReference type="PANTHER" id="PTHR44757:SF2">
    <property type="entry name" value="BIOFILM ARCHITECTURE MAINTENANCE PROTEIN MBAA"/>
    <property type="match status" value="1"/>
</dbReference>
<keyword evidence="2" id="KW-0812">Transmembrane</keyword>
<feature type="region of interest" description="Disordered" evidence="1">
    <location>
        <begin position="1"/>
        <end position="27"/>
    </location>
</feature>
<evidence type="ECO:0000313" key="7">
    <source>
        <dbReference type="Proteomes" id="UP000244892"/>
    </source>
</evidence>
<keyword evidence="2" id="KW-1133">Transmembrane helix</keyword>
<dbReference type="PROSITE" id="PS50113">
    <property type="entry name" value="PAC"/>
    <property type="match status" value="1"/>
</dbReference>
<protein>
    <recommendedName>
        <fullName evidence="8">Diguanylate cyclase</fullName>
    </recommendedName>
</protein>
<dbReference type="InterPro" id="IPR000700">
    <property type="entry name" value="PAS-assoc_C"/>
</dbReference>
<dbReference type="PANTHER" id="PTHR44757">
    <property type="entry name" value="DIGUANYLATE CYCLASE DGCP"/>
    <property type="match status" value="1"/>
</dbReference>
<dbReference type="InterPro" id="IPR029787">
    <property type="entry name" value="Nucleotide_cyclase"/>
</dbReference>
<dbReference type="AlphaFoldDB" id="A0A2U8FWI4"/>
<organism evidence="6 7">
    <name type="scientific">Aquabacterium olei</name>
    <dbReference type="NCBI Taxonomy" id="1296669"/>
    <lineage>
        <taxon>Bacteria</taxon>
        <taxon>Pseudomonadati</taxon>
        <taxon>Pseudomonadota</taxon>
        <taxon>Betaproteobacteria</taxon>
        <taxon>Burkholderiales</taxon>
        <taxon>Aquabacterium</taxon>
    </lineage>
</organism>
<keyword evidence="2" id="KW-0472">Membrane</keyword>
<feature type="compositionally biased region" description="Low complexity" evidence="1">
    <location>
        <begin position="9"/>
        <end position="24"/>
    </location>
</feature>
<evidence type="ECO:0000259" key="5">
    <source>
        <dbReference type="PROSITE" id="PS50887"/>
    </source>
</evidence>
<evidence type="ECO:0000259" key="4">
    <source>
        <dbReference type="PROSITE" id="PS50113"/>
    </source>
</evidence>
<dbReference type="Gene3D" id="3.30.450.20">
    <property type="entry name" value="PAS domain"/>
    <property type="match status" value="2"/>
</dbReference>
<dbReference type="SMART" id="SM00091">
    <property type="entry name" value="PAS"/>
    <property type="match status" value="2"/>
</dbReference>
<evidence type="ECO:0000313" key="6">
    <source>
        <dbReference type="EMBL" id="AWI55380.1"/>
    </source>
</evidence>
<dbReference type="InterPro" id="IPR052155">
    <property type="entry name" value="Biofilm_reg_signaling"/>
</dbReference>
<feature type="domain" description="GGDEF" evidence="5">
    <location>
        <begin position="403"/>
        <end position="549"/>
    </location>
</feature>
<evidence type="ECO:0000259" key="3">
    <source>
        <dbReference type="PROSITE" id="PS50112"/>
    </source>
</evidence>
<proteinExistence type="predicted"/>
<sequence>MPSIHRMSTHTAHADTTATGTRGRSPGEDHLSVKVRIIIMLYVGLAGLLTFISTGWLTSWHPMASWLTAGLALAGLAWAGARQPAMQPTSTAPEQDKQGAGQNQAHCQRCMQPGESWSGTVLDQLRLSLLIADAGGHIEYTNESWETLTGRARTETVGQSLWTFLHPEDAVGVSWDCRRVAQGEVPEFCQEVRVLDARRRPVWVMLRARPCALVTPESGKLAVTLEEITRRKRLDEQLRSTRHYVNTLLSNVPGMVYRCRYDPSYTMEFISDGCMELTGYEPDDLIENRRLAYASLIHPEDRAFVWTQVQVHVEKRAAYQVSYRITDATGRVRWVWEQGRGVYSSHGELLAVEGFITDVSERKGAEERAKRKMWFEARTGLTSKAIFDALLSWSLHLTRMGGPVAAVLLVELPQATAEIERLGLERFEQALTLQARRLVPAAGPGAVCAYLGHHQFAVLTSDFRHLGQARAAADARELLPLVSRMAQGLLDALMEPVRLDGQNERIDVVVGITLTSPRYNDPDALLASAQKAARAAAKLGNGHCEFAEE</sequence>
<dbReference type="InterPro" id="IPR043128">
    <property type="entry name" value="Rev_trsase/Diguanyl_cyclase"/>
</dbReference>
<evidence type="ECO:0008006" key="8">
    <source>
        <dbReference type="Google" id="ProtNLM"/>
    </source>
</evidence>
<keyword evidence="6" id="KW-0614">Plasmid</keyword>
<name>A0A2U8FWI4_9BURK</name>
<dbReference type="SUPFAM" id="SSF55785">
    <property type="entry name" value="PYP-like sensor domain (PAS domain)"/>
    <property type="match status" value="2"/>
</dbReference>
<dbReference type="NCBIfam" id="TIGR00229">
    <property type="entry name" value="sensory_box"/>
    <property type="match status" value="2"/>
</dbReference>
<feature type="transmembrane region" description="Helical" evidence="2">
    <location>
        <begin position="37"/>
        <end position="57"/>
    </location>
</feature>
<geneLocation type="plasmid" evidence="7">
    <name>ptb101</name>
</geneLocation>
<dbReference type="InterPro" id="IPR000160">
    <property type="entry name" value="GGDEF_dom"/>
</dbReference>
<feature type="domain" description="PAS" evidence="3">
    <location>
        <begin position="241"/>
        <end position="316"/>
    </location>
</feature>
<dbReference type="EMBL" id="CP029211">
    <property type="protein sequence ID" value="AWI55380.1"/>
    <property type="molecule type" value="Genomic_DNA"/>
</dbReference>
<feature type="domain" description="PAC" evidence="4">
    <location>
        <begin position="319"/>
        <end position="371"/>
    </location>
</feature>
<gene>
    <name evidence="6" type="ORF">DEH84_17440</name>
</gene>
<feature type="domain" description="PAS" evidence="3">
    <location>
        <begin position="121"/>
        <end position="169"/>
    </location>
</feature>
<dbReference type="SUPFAM" id="SSF55073">
    <property type="entry name" value="Nucleotide cyclase"/>
    <property type="match status" value="1"/>
</dbReference>
<evidence type="ECO:0000256" key="2">
    <source>
        <dbReference type="SAM" id="Phobius"/>
    </source>
</evidence>
<dbReference type="PROSITE" id="PS50112">
    <property type="entry name" value="PAS"/>
    <property type="match status" value="2"/>
</dbReference>
<dbReference type="Pfam" id="PF08447">
    <property type="entry name" value="PAS_3"/>
    <property type="match status" value="1"/>
</dbReference>
<dbReference type="InterPro" id="IPR035965">
    <property type="entry name" value="PAS-like_dom_sf"/>
</dbReference>
<dbReference type="Proteomes" id="UP000244892">
    <property type="component" value="Plasmid pTB101"/>
</dbReference>
<dbReference type="InterPro" id="IPR013656">
    <property type="entry name" value="PAS_4"/>
</dbReference>
<dbReference type="InterPro" id="IPR001610">
    <property type="entry name" value="PAC"/>
</dbReference>
<evidence type="ECO:0000256" key="1">
    <source>
        <dbReference type="SAM" id="MobiDB-lite"/>
    </source>
</evidence>
<keyword evidence="7" id="KW-1185">Reference proteome</keyword>
<dbReference type="CDD" id="cd00130">
    <property type="entry name" value="PAS"/>
    <property type="match status" value="2"/>
</dbReference>
<dbReference type="InterPro" id="IPR013655">
    <property type="entry name" value="PAS_fold_3"/>
</dbReference>
<dbReference type="Pfam" id="PF08448">
    <property type="entry name" value="PAS_4"/>
    <property type="match status" value="1"/>
</dbReference>
<dbReference type="Gene3D" id="3.30.70.270">
    <property type="match status" value="1"/>
</dbReference>